<name>A0A835HHD6_9MAGN</name>
<keyword evidence="2" id="KW-1185">Reference proteome</keyword>
<gene>
    <name evidence="1" type="ORF">IFM89_036563</name>
</gene>
<protein>
    <submittedName>
        <fullName evidence="1">Uncharacterized protein</fullName>
    </submittedName>
</protein>
<accession>A0A835HHD6</accession>
<sequence length="100" mass="11194">MDPHINKQIYGSCSGTSRWYASDIFTLTISKGSFVSKTRDLESQLAKEMKARLQHENRVAAALAKPSSSFAFSYQNPIVWTQKKAATWTLQVEASIEGHN</sequence>
<reference evidence="1 2" key="1">
    <citation type="submission" date="2020-10" db="EMBL/GenBank/DDBJ databases">
        <title>The Coptis chinensis genome and diversification of protoberbering-type alkaloids.</title>
        <authorList>
            <person name="Wang B."/>
            <person name="Shu S."/>
            <person name="Song C."/>
            <person name="Liu Y."/>
        </authorList>
    </citation>
    <scope>NUCLEOTIDE SEQUENCE [LARGE SCALE GENOMIC DNA]</scope>
    <source>
        <strain evidence="1">HL-2020</strain>
        <tissue evidence="1">Leaf</tissue>
    </source>
</reference>
<proteinExistence type="predicted"/>
<dbReference type="Proteomes" id="UP000631114">
    <property type="component" value="Unassembled WGS sequence"/>
</dbReference>
<evidence type="ECO:0000313" key="1">
    <source>
        <dbReference type="EMBL" id="KAF9599265.1"/>
    </source>
</evidence>
<dbReference type="AlphaFoldDB" id="A0A835HHD6"/>
<evidence type="ECO:0000313" key="2">
    <source>
        <dbReference type="Proteomes" id="UP000631114"/>
    </source>
</evidence>
<comment type="caution">
    <text evidence="1">The sequence shown here is derived from an EMBL/GenBank/DDBJ whole genome shotgun (WGS) entry which is preliminary data.</text>
</comment>
<dbReference type="EMBL" id="JADFTS010000007">
    <property type="protein sequence ID" value="KAF9599265.1"/>
    <property type="molecule type" value="Genomic_DNA"/>
</dbReference>
<organism evidence="1 2">
    <name type="scientific">Coptis chinensis</name>
    <dbReference type="NCBI Taxonomy" id="261450"/>
    <lineage>
        <taxon>Eukaryota</taxon>
        <taxon>Viridiplantae</taxon>
        <taxon>Streptophyta</taxon>
        <taxon>Embryophyta</taxon>
        <taxon>Tracheophyta</taxon>
        <taxon>Spermatophyta</taxon>
        <taxon>Magnoliopsida</taxon>
        <taxon>Ranunculales</taxon>
        <taxon>Ranunculaceae</taxon>
        <taxon>Coptidoideae</taxon>
        <taxon>Coptis</taxon>
    </lineage>
</organism>